<accession>A0A1L9VUD2</accession>
<dbReference type="EMBL" id="KV878890">
    <property type="protein sequence ID" value="OJJ87533.1"/>
    <property type="molecule type" value="Genomic_DNA"/>
</dbReference>
<evidence type="ECO:0000313" key="4">
    <source>
        <dbReference type="EMBL" id="OJJ87533.1"/>
    </source>
</evidence>
<dbReference type="PANTHER" id="PTHR24198:SF194">
    <property type="entry name" value="INVERSIN-A"/>
    <property type="match status" value="1"/>
</dbReference>
<keyword evidence="1" id="KW-0677">Repeat</keyword>
<gene>
    <name evidence="4" type="ORF">ASPGLDRAFT_118158</name>
</gene>
<dbReference type="PROSITE" id="PS50297">
    <property type="entry name" value="ANK_REP_REGION"/>
    <property type="match status" value="1"/>
</dbReference>
<dbReference type="SUPFAM" id="SSF48403">
    <property type="entry name" value="Ankyrin repeat"/>
    <property type="match status" value="1"/>
</dbReference>
<dbReference type="InterPro" id="IPR002110">
    <property type="entry name" value="Ankyrin_rpt"/>
</dbReference>
<dbReference type="SMART" id="SM00248">
    <property type="entry name" value="ANK"/>
    <property type="match status" value="3"/>
</dbReference>
<proteinExistence type="predicted"/>
<dbReference type="RefSeq" id="XP_022404216.1">
    <property type="nucleotide sequence ID" value="XM_022539936.1"/>
</dbReference>
<dbReference type="Pfam" id="PF12796">
    <property type="entry name" value="Ank_2"/>
    <property type="match status" value="1"/>
</dbReference>
<dbReference type="PROSITE" id="PS50088">
    <property type="entry name" value="ANK_REPEAT"/>
    <property type="match status" value="2"/>
</dbReference>
<organism evidence="4 5">
    <name type="scientific">Aspergillus glaucus CBS 516.65</name>
    <dbReference type="NCBI Taxonomy" id="1160497"/>
    <lineage>
        <taxon>Eukaryota</taxon>
        <taxon>Fungi</taxon>
        <taxon>Dikarya</taxon>
        <taxon>Ascomycota</taxon>
        <taxon>Pezizomycotina</taxon>
        <taxon>Eurotiomycetes</taxon>
        <taxon>Eurotiomycetidae</taxon>
        <taxon>Eurotiales</taxon>
        <taxon>Aspergillaceae</taxon>
        <taxon>Aspergillus</taxon>
        <taxon>Aspergillus subgen. Aspergillus</taxon>
    </lineage>
</organism>
<reference evidence="5" key="1">
    <citation type="journal article" date="2017" name="Genome Biol.">
        <title>Comparative genomics reveals high biological diversity and specific adaptations in the industrially and medically important fungal genus Aspergillus.</title>
        <authorList>
            <person name="de Vries R.P."/>
            <person name="Riley R."/>
            <person name="Wiebenga A."/>
            <person name="Aguilar-Osorio G."/>
            <person name="Amillis S."/>
            <person name="Uchima C.A."/>
            <person name="Anderluh G."/>
            <person name="Asadollahi M."/>
            <person name="Askin M."/>
            <person name="Barry K."/>
            <person name="Battaglia E."/>
            <person name="Bayram O."/>
            <person name="Benocci T."/>
            <person name="Braus-Stromeyer S.A."/>
            <person name="Caldana C."/>
            <person name="Canovas D."/>
            <person name="Cerqueira G.C."/>
            <person name="Chen F."/>
            <person name="Chen W."/>
            <person name="Choi C."/>
            <person name="Clum A."/>
            <person name="Dos Santos R.A."/>
            <person name="Damasio A.R."/>
            <person name="Diallinas G."/>
            <person name="Emri T."/>
            <person name="Fekete E."/>
            <person name="Flipphi M."/>
            <person name="Freyberg S."/>
            <person name="Gallo A."/>
            <person name="Gournas C."/>
            <person name="Habgood R."/>
            <person name="Hainaut M."/>
            <person name="Harispe M.L."/>
            <person name="Henrissat B."/>
            <person name="Hilden K.S."/>
            <person name="Hope R."/>
            <person name="Hossain A."/>
            <person name="Karabika E."/>
            <person name="Karaffa L."/>
            <person name="Karanyi Z."/>
            <person name="Krasevec N."/>
            <person name="Kuo A."/>
            <person name="Kusch H."/>
            <person name="LaButti K."/>
            <person name="Lagendijk E.L."/>
            <person name="Lapidus A."/>
            <person name="Levasseur A."/>
            <person name="Lindquist E."/>
            <person name="Lipzen A."/>
            <person name="Logrieco A.F."/>
            <person name="MacCabe A."/>
            <person name="Maekelae M.R."/>
            <person name="Malavazi I."/>
            <person name="Melin P."/>
            <person name="Meyer V."/>
            <person name="Mielnichuk N."/>
            <person name="Miskei M."/>
            <person name="Molnar A.P."/>
            <person name="Mule G."/>
            <person name="Ngan C.Y."/>
            <person name="Orejas M."/>
            <person name="Orosz E."/>
            <person name="Ouedraogo J.P."/>
            <person name="Overkamp K.M."/>
            <person name="Park H.-S."/>
            <person name="Perrone G."/>
            <person name="Piumi F."/>
            <person name="Punt P.J."/>
            <person name="Ram A.F."/>
            <person name="Ramon A."/>
            <person name="Rauscher S."/>
            <person name="Record E."/>
            <person name="Riano-Pachon D.M."/>
            <person name="Robert V."/>
            <person name="Roehrig J."/>
            <person name="Ruller R."/>
            <person name="Salamov A."/>
            <person name="Salih N.S."/>
            <person name="Samson R.A."/>
            <person name="Sandor E."/>
            <person name="Sanguinetti M."/>
            <person name="Schuetze T."/>
            <person name="Sepcic K."/>
            <person name="Shelest E."/>
            <person name="Sherlock G."/>
            <person name="Sophianopoulou V."/>
            <person name="Squina F.M."/>
            <person name="Sun H."/>
            <person name="Susca A."/>
            <person name="Todd R.B."/>
            <person name="Tsang A."/>
            <person name="Unkles S.E."/>
            <person name="van de Wiele N."/>
            <person name="van Rossen-Uffink D."/>
            <person name="Oliveira J.V."/>
            <person name="Vesth T.C."/>
            <person name="Visser J."/>
            <person name="Yu J.-H."/>
            <person name="Zhou M."/>
            <person name="Andersen M.R."/>
            <person name="Archer D.B."/>
            <person name="Baker S.E."/>
            <person name="Benoit I."/>
            <person name="Brakhage A.A."/>
            <person name="Braus G.H."/>
            <person name="Fischer R."/>
            <person name="Frisvad J.C."/>
            <person name="Goldman G.H."/>
            <person name="Houbraken J."/>
            <person name="Oakley B."/>
            <person name="Pocsi I."/>
            <person name="Scazzocchio C."/>
            <person name="Seiboth B."/>
            <person name="vanKuyk P.A."/>
            <person name="Wortman J."/>
            <person name="Dyer P.S."/>
            <person name="Grigoriev I.V."/>
        </authorList>
    </citation>
    <scope>NUCLEOTIDE SEQUENCE [LARGE SCALE GENOMIC DNA]</scope>
    <source>
        <strain evidence="5">CBS 516.65</strain>
    </source>
</reference>
<protein>
    <submittedName>
        <fullName evidence="4">Uncharacterized protein</fullName>
    </submittedName>
</protein>
<evidence type="ECO:0000256" key="2">
    <source>
        <dbReference type="ARBA" id="ARBA00023043"/>
    </source>
</evidence>
<dbReference type="STRING" id="1160497.A0A1L9VUD2"/>
<keyword evidence="2 3" id="KW-0040">ANK repeat</keyword>
<keyword evidence="5" id="KW-1185">Reference proteome</keyword>
<dbReference type="VEuPathDB" id="FungiDB:ASPGLDRAFT_118158"/>
<evidence type="ECO:0000256" key="3">
    <source>
        <dbReference type="PROSITE-ProRule" id="PRU00023"/>
    </source>
</evidence>
<dbReference type="InterPro" id="IPR036770">
    <property type="entry name" value="Ankyrin_rpt-contain_sf"/>
</dbReference>
<sequence>MVKLLIGLNASPDVPDRHGRAPLFWAAMRGHEAVVDLLLKIEGVDVNSRDMDGRTPLHWAVLNGHEAVVALLLPRRGARVEKDLRDKHNQSPLFIALKSGDKRISERLLRRYQPGVRF</sequence>
<feature type="repeat" description="ANK" evidence="3">
    <location>
        <begin position="18"/>
        <end position="51"/>
    </location>
</feature>
<name>A0A1L9VUD2_ASPGL</name>
<feature type="repeat" description="ANK" evidence="3">
    <location>
        <begin position="52"/>
        <end position="85"/>
    </location>
</feature>
<dbReference type="Proteomes" id="UP000184300">
    <property type="component" value="Unassembled WGS sequence"/>
</dbReference>
<dbReference type="Gene3D" id="1.25.40.20">
    <property type="entry name" value="Ankyrin repeat-containing domain"/>
    <property type="match status" value="2"/>
</dbReference>
<dbReference type="GeneID" id="34456197"/>
<evidence type="ECO:0000256" key="1">
    <source>
        <dbReference type="ARBA" id="ARBA00022737"/>
    </source>
</evidence>
<dbReference type="PANTHER" id="PTHR24198">
    <property type="entry name" value="ANKYRIN REPEAT AND PROTEIN KINASE DOMAIN-CONTAINING PROTEIN"/>
    <property type="match status" value="1"/>
</dbReference>
<evidence type="ECO:0000313" key="5">
    <source>
        <dbReference type="Proteomes" id="UP000184300"/>
    </source>
</evidence>
<dbReference type="OrthoDB" id="366390at2759"/>
<dbReference type="AlphaFoldDB" id="A0A1L9VUD2"/>